<dbReference type="PANTHER" id="PTHR21237">
    <property type="entry name" value="GRPE PROTEIN"/>
    <property type="match status" value="1"/>
</dbReference>
<evidence type="ECO:0000256" key="12">
    <source>
        <dbReference type="RuleBase" id="RU004478"/>
    </source>
</evidence>
<keyword evidence="5 10" id="KW-0346">Stress response</keyword>
<accession>A0A517YHG2</accession>
<evidence type="ECO:0000256" key="5">
    <source>
        <dbReference type="ARBA" id="ARBA00023016"/>
    </source>
</evidence>
<evidence type="ECO:0000256" key="9">
    <source>
        <dbReference type="ARBA" id="ARBA00076414"/>
    </source>
</evidence>
<feature type="region of interest" description="Disordered" evidence="14">
    <location>
        <begin position="1"/>
        <end position="26"/>
    </location>
</feature>
<dbReference type="GO" id="GO:0000774">
    <property type="term" value="F:adenyl-nucleotide exchange factor activity"/>
    <property type="evidence" value="ECO:0007669"/>
    <property type="project" value="InterPro"/>
</dbReference>
<keyword evidence="6 10" id="KW-0143">Chaperone</keyword>
<dbReference type="PANTHER" id="PTHR21237:SF23">
    <property type="entry name" value="GRPE PROTEIN HOMOLOG, MITOCHONDRIAL"/>
    <property type="match status" value="1"/>
</dbReference>
<reference evidence="15 16" key="1">
    <citation type="submission" date="2019-02" db="EMBL/GenBank/DDBJ databases">
        <title>Deep-cultivation of Planctomycetes and their phenomic and genomic characterization uncovers novel biology.</title>
        <authorList>
            <person name="Wiegand S."/>
            <person name="Jogler M."/>
            <person name="Boedeker C."/>
            <person name="Pinto D."/>
            <person name="Vollmers J."/>
            <person name="Rivas-Marin E."/>
            <person name="Kohn T."/>
            <person name="Peeters S.H."/>
            <person name="Heuer A."/>
            <person name="Rast P."/>
            <person name="Oberbeckmann S."/>
            <person name="Bunk B."/>
            <person name="Jeske O."/>
            <person name="Meyerdierks A."/>
            <person name="Storesund J.E."/>
            <person name="Kallscheuer N."/>
            <person name="Luecker S."/>
            <person name="Lage O.M."/>
            <person name="Pohl T."/>
            <person name="Merkel B.J."/>
            <person name="Hornburger P."/>
            <person name="Mueller R.-W."/>
            <person name="Bruemmer F."/>
            <person name="Labrenz M."/>
            <person name="Spormann A.M."/>
            <person name="Op den Camp H."/>
            <person name="Overmann J."/>
            <person name="Amann R."/>
            <person name="Jetten M.S.M."/>
            <person name="Mascher T."/>
            <person name="Medema M.H."/>
            <person name="Devos D.P."/>
            <person name="Kaster A.-K."/>
            <person name="Ovreas L."/>
            <person name="Rohde M."/>
            <person name="Galperin M.Y."/>
            <person name="Jogler C."/>
        </authorList>
    </citation>
    <scope>NUCLEOTIDE SEQUENCE [LARGE SCALE GENOMIC DNA]</scope>
    <source>
        <strain evidence="15 16">ETA_A8</strain>
    </source>
</reference>
<dbReference type="SUPFAM" id="SSF51064">
    <property type="entry name" value="Head domain of nucleotide exchange factor GrpE"/>
    <property type="match status" value="1"/>
</dbReference>
<organism evidence="15 16">
    <name type="scientific">Anatilimnocola aggregata</name>
    <dbReference type="NCBI Taxonomy" id="2528021"/>
    <lineage>
        <taxon>Bacteria</taxon>
        <taxon>Pseudomonadati</taxon>
        <taxon>Planctomycetota</taxon>
        <taxon>Planctomycetia</taxon>
        <taxon>Pirellulales</taxon>
        <taxon>Pirellulaceae</taxon>
        <taxon>Anatilimnocola</taxon>
    </lineage>
</organism>
<dbReference type="PRINTS" id="PR00773">
    <property type="entry name" value="GRPEPROTEIN"/>
</dbReference>
<dbReference type="GO" id="GO:0042803">
    <property type="term" value="F:protein homodimerization activity"/>
    <property type="evidence" value="ECO:0007669"/>
    <property type="project" value="InterPro"/>
</dbReference>
<keyword evidence="16" id="KW-1185">Reference proteome</keyword>
<dbReference type="EMBL" id="CP036274">
    <property type="protein sequence ID" value="QDU29654.1"/>
    <property type="molecule type" value="Genomic_DNA"/>
</dbReference>
<comment type="subcellular location">
    <subcellularLocation>
        <location evidence="1 10">Cytoplasm</location>
    </subcellularLocation>
</comment>
<dbReference type="InterPro" id="IPR000740">
    <property type="entry name" value="GrpE"/>
</dbReference>
<comment type="subunit">
    <text evidence="3 10">Homodimer.</text>
</comment>
<dbReference type="Gene3D" id="3.90.20.20">
    <property type="match status" value="1"/>
</dbReference>
<evidence type="ECO:0000256" key="6">
    <source>
        <dbReference type="ARBA" id="ARBA00023186"/>
    </source>
</evidence>
<evidence type="ECO:0000256" key="2">
    <source>
        <dbReference type="ARBA" id="ARBA00009054"/>
    </source>
</evidence>
<dbReference type="Gene3D" id="2.30.22.10">
    <property type="entry name" value="Head domain of nucleotide exchange factor GrpE"/>
    <property type="match status" value="1"/>
</dbReference>
<sequence length="179" mass="19895">MSAETEKPTTDSSEDTVHNPLFSSGPEAKIDQLQAELKKAQDELLRQQAEFENFRKRKAREMEEERKYTILPFARDLLPVVDNLERALDAAAQSGDTTSLRDGVKMVSAQLMNVLAQHHCERIPGVGAEFDPNYHQAIAQEATSEYAAGTVSREAQVGYKLYDRVVRPAQVFVSTGPAS</sequence>
<evidence type="ECO:0000256" key="1">
    <source>
        <dbReference type="ARBA" id="ARBA00004496"/>
    </source>
</evidence>
<evidence type="ECO:0000256" key="11">
    <source>
        <dbReference type="RuleBase" id="RU000639"/>
    </source>
</evidence>
<evidence type="ECO:0000256" key="3">
    <source>
        <dbReference type="ARBA" id="ARBA00011738"/>
    </source>
</evidence>
<evidence type="ECO:0000256" key="4">
    <source>
        <dbReference type="ARBA" id="ARBA00022490"/>
    </source>
</evidence>
<feature type="coiled-coil region" evidence="13">
    <location>
        <begin position="30"/>
        <end position="57"/>
    </location>
</feature>
<protein>
    <recommendedName>
        <fullName evidence="8 10">Protein GrpE</fullName>
    </recommendedName>
    <alternativeName>
        <fullName evidence="9 10">HSP-70 cofactor</fullName>
    </alternativeName>
</protein>
<evidence type="ECO:0000313" key="16">
    <source>
        <dbReference type="Proteomes" id="UP000315017"/>
    </source>
</evidence>
<dbReference type="RefSeq" id="WP_145093800.1">
    <property type="nucleotide sequence ID" value="NZ_CP036274.1"/>
</dbReference>
<dbReference type="InterPro" id="IPR013805">
    <property type="entry name" value="GrpE_CC"/>
</dbReference>
<dbReference type="AlphaFoldDB" id="A0A517YHG2"/>
<dbReference type="Proteomes" id="UP000315017">
    <property type="component" value="Chromosome"/>
</dbReference>
<keyword evidence="13" id="KW-0175">Coiled coil</keyword>
<dbReference type="GO" id="GO:0051082">
    <property type="term" value="F:unfolded protein binding"/>
    <property type="evidence" value="ECO:0007669"/>
    <property type="project" value="TreeGrafter"/>
</dbReference>
<dbReference type="SUPFAM" id="SSF58014">
    <property type="entry name" value="Coiled-coil domain of nucleotide exchange factor GrpE"/>
    <property type="match status" value="1"/>
</dbReference>
<gene>
    <name evidence="10" type="primary">grpE</name>
    <name evidence="15" type="ORF">ETAA8_47690</name>
</gene>
<dbReference type="OrthoDB" id="9812586at2"/>
<dbReference type="FunFam" id="2.30.22.10:FF:000001">
    <property type="entry name" value="Protein GrpE"/>
    <property type="match status" value="1"/>
</dbReference>
<dbReference type="GO" id="GO:0006457">
    <property type="term" value="P:protein folding"/>
    <property type="evidence" value="ECO:0007669"/>
    <property type="project" value="InterPro"/>
</dbReference>
<evidence type="ECO:0000256" key="13">
    <source>
        <dbReference type="SAM" id="Coils"/>
    </source>
</evidence>
<keyword evidence="4 10" id="KW-0963">Cytoplasm</keyword>
<dbReference type="GO" id="GO:0051087">
    <property type="term" value="F:protein-folding chaperone binding"/>
    <property type="evidence" value="ECO:0007669"/>
    <property type="project" value="InterPro"/>
</dbReference>
<dbReference type="HAMAP" id="MF_01151">
    <property type="entry name" value="GrpE"/>
    <property type="match status" value="1"/>
</dbReference>
<dbReference type="InterPro" id="IPR009012">
    <property type="entry name" value="GrpE_head"/>
</dbReference>
<comment type="function">
    <text evidence="7 10 11">Participates actively in the response to hyperosmotic and heat shock by preventing the aggregation of stress-denatured proteins, in association with DnaK and GrpE. It is the nucleotide exchange factor for DnaK and may function as a thermosensor. Unfolded proteins bind initially to DnaJ; upon interaction with the DnaJ-bound protein, DnaK hydrolyzes its bound ATP, resulting in the formation of a stable complex. GrpE releases ADP from DnaK; ATP binding to DnaK triggers the release of the substrate protein, thus completing the reaction cycle. Several rounds of ATP-dependent interactions between DnaJ, DnaK and GrpE are required for fully efficient folding.</text>
</comment>
<evidence type="ECO:0000256" key="8">
    <source>
        <dbReference type="ARBA" id="ARBA00072274"/>
    </source>
</evidence>
<evidence type="ECO:0000256" key="10">
    <source>
        <dbReference type="HAMAP-Rule" id="MF_01151"/>
    </source>
</evidence>
<dbReference type="PROSITE" id="PS01071">
    <property type="entry name" value="GRPE"/>
    <property type="match status" value="1"/>
</dbReference>
<dbReference type="NCBIfam" id="NF010738">
    <property type="entry name" value="PRK14140.1"/>
    <property type="match status" value="1"/>
</dbReference>
<proteinExistence type="inferred from homology"/>
<evidence type="ECO:0000256" key="14">
    <source>
        <dbReference type="SAM" id="MobiDB-lite"/>
    </source>
</evidence>
<evidence type="ECO:0000256" key="7">
    <source>
        <dbReference type="ARBA" id="ARBA00053401"/>
    </source>
</evidence>
<dbReference type="KEGG" id="aagg:ETAA8_47690"/>
<comment type="similarity">
    <text evidence="2 10 12">Belongs to the GrpE family.</text>
</comment>
<dbReference type="Pfam" id="PF01025">
    <property type="entry name" value="GrpE"/>
    <property type="match status" value="1"/>
</dbReference>
<name>A0A517YHG2_9BACT</name>
<dbReference type="CDD" id="cd00446">
    <property type="entry name" value="GrpE"/>
    <property type="match status" value="1"/>
</dbReference>
<dbReference type="GO" id="GO:0005737">
    <property type="term" value="C:cytoplasm"/>
    <property type="evidence" value="ECO:0007669"/>
    <property type="project" value="UniProtKB-SubCell"/>
</dbReference>
<evidence type="ECO:0000313" key="15">
    <source>
        <dbReference type="EMBL" id="QDU29654.1"/>
    </source>
</evidence>